<reference evidence="2" key="2">
    <citation type="submission" date="2024-06" db="UniProtKB">
        <authorList>
            <consortium name="EnsemblMetazoa"/>
        </authorList>
    </citation>
    <scope>IDENTIFICATION</scope>
</reference>
<dbReference type="RefSeq" id="XP_019850809.1">
    <property type="nucleotide sequence ID" value="XM_019995250.1"/>
</dbReference>
<sequence length="773" mass="88988">MSASNKERADDEAFYVESSQEESKHVDKNTGDSYHECCPGKDSPVNEKKRHYSEPQPSTESDKLFDVYPNWLKDKMLDSTIKVKVTPMLLINCGLPSSKKTTALKKLLKAALDLKEEDGIGFCDMLAARNLLQNKIVFMPQLQENKGYSSVMYAGVEDIARSSTAKRIEVIRVLPSGKFSGFSNQDLNNHFTTIMEDLHYLKKRQHEFTEWDQSYTNGLALINVWDLGLNKIPTYVLPHLAGHLYNSHVWMFLDLLRDVDHLYEVPDIPENRYDKSRNDRELIMRWRSRIRYFIRFAKFASMKNGNRRKICSIIASYNGLTNLEGKMKKLKDVVNTVSNVASPIKDGLDDHVKKVPLSFMFLRSFFYEKDQLYIMKDELQELSKELNMDDEKFQEFCRFFTSFGSIIDVSLIDPSSNLIILQPISFLNKLDKLFYYSSGDSVVTSHGFVSKATAEAIFNEKPDENAATFMAFLESLRMATKILPGQVSIDQQGYYIPNVCNHLPLLQCSPTSLHLVHDMNISLSHFKVSFTANFLRSYPKAQLDVSRTPHINVTRFCFHSDDPLFELVYLGDIIEFRFPDLDKELLLEVCENIVKNCHEIMNESDILYNFAIMCATNQHQGSCKLHMERHALPFKDDCERCSAAMSNKDVERIKIFSSILTKHEISEKKILNGDFFSAEDAAIVSEKLTELSAERAKAVYSEFMGTSSDKDWRDWKVFMQMILTWEEKNKDAKRQFLSKLQSIPFADKSDADKIQQIVNSQIKGYYKQASDNV</sequence>
<keyword evidence="3" id="KW-1185">Reference proteome</keyword>
<accession>A0AAN0J199</accession>
<feature type="compositionally biased region" description="Basic and acidic residues" evidence="1">
    <location>
        <begin position="1"/>
        <end position="11"/>
    </location>
</feature>
<proteinExistence type="predicted"/>
<dbReference type="Proteomes" id="UP000007879">
    <property type="component" value="Unassembled WGS sequence"/>
</dbReference>
<dbReference type="KEGG" id="aqu:109581273"/>
<protein>
    <submittedName>
        <fullName evidence="2">Uncharacterized protein</fullName>
    </submittedName>
</protein>
<name>A0AAN0J199_AMPQE</name>
<evidence type="ECO:0000256" key="1">
    <source>
        <dbReference type="SAM" id="MobiDB-lite"/>
    </source>
</evidence>
<dbReference type="GeneID" id="109581273"/>
<organism evidence="2 3">
    <name type="scientific">Amphimedon queenslandica</name>
    <name type="common">Sponge</name>
    <dbReference type="NCBI Taxonomy" id="400682"/>
    <lineage>
        <taxon>Eukaryota</taxon>
        <taxon>Metazoa</taxon>
        <taxon>Porifera</taxon>
        <taxon>Demospongiae</taxon>
        <taxon>Heteroscleromorpha</taxon>
        <taxon>Haplosclerida</taxon>
        <taxon>Niphatidae</taxon>
        <taxon>Amphimedon</taxon>
    </lineage>
</organism>
<evidence type="ECO:0000313" key="2">
    <source>
        <dbReference type="EnsemblMetazoa" id="XP_019850809.1"/>
    </source>
</evidence>
<reference evidence="3" key="1">
    <citation type="journal article" date="2010" name="Nature">
        <title>The Amphimedon queenslandica genome and the evolution of animal complexity.</title>
        <authorList>
            <person name="Srivastava M."/>
            <person name="Simakov O."/>
            <person name="Chapman J."/>
            <person name="Fahey B."/>
            <person name="Gauthier M.E."/>
            <person name="Mitros T."/>
            <person name="Richards G.S."/>
            <person name="Conaco C."/>
            <person name="Dacre M."/>
            <person name="Hellsten U."/>
            <person name="Larroux C."/>
            <person name="Putnam N.H."/>
            <person name="Stanke M."/>
            <person name="Adamska M."/>
            <person name="Darling A."/>
            <person name="Degnan S.M."/>
            <person name="Oakley T.H."/>
            <person name="Plachetzki D.C."/>
            <person name="Zhai Y."/>
            <person name="Adamski M."/>
            <person name="Calcino A."/>
            <person name="Cummins S.F."/>
            <person name="Goodstein D.M."/>
            <person name="Harris C."/>
            <person name="Jackson D.J."/>
            <person name="Leys S.P."/>
            <person name="Shu S."/>
            <person name="Woodcroft B.J."/>
            <person name="Vervoort M."/>
            <person name="Kosik K.S."/>
            <person name="Manning G."/>
            <person name="Degnan B.M."/>
            <person name="Rokhsar D.S."/>
        </authorList>
    </citation>
    <scope>NUCLEOTIDE SEQUENCE [LARGE SCALE GENOMIC DNA]</scope>
</reference>
<dbReference type="AlphaFoldDB" id="A0AAN0J199"/>
<feature type="compositionally biased region" description="Basic and acidic residues" evidence="1">
    <location>
        <begin position="21"/>
        <end position="47"/>
    </location>
</feature>
<feature type="region of interest" description="Disordered" evidence="1">
    <location>
        <begin position="1"/>
        <end position="60"/>
    </location>
</feature>
<dbReference type="EnsemblMetazoa" id="XM_019995250.1">
    <property type="protein sequence ID" value="XP_019850809.1"/>
    <property type="gene ID" value="LOC109581273"/>
</dbReference>
<evidence type="ECO:0000313" key="3">
    <source>
        <dbReference type="Proteomes" id="UP000007879"/>
    </source>
</evidence>